<feature type="non-terminal residue" evidence="1">
    <location>
        <position position="1"/>
    </location>
</feature>
<dbReference type="EMBL" id="UOEU01000974">
    <property type="protein sequence ID" value="VAW42862.1"/>
    <property type="molecule type" value="Genomic_DNA"/>
</dbReference>
<evidence type="ECO:0000313" key="1">
    <source>
        <dbReference type="EMBL" id="VAW42862.1"/>
    </source>
</evidence>
<name>A0A3B0VUV6_9ZZZZ</name>
<dbReference type="SUPFAM" id="SSF47598">
    <property type="entry name" value="Ribbon-helix-helix"/>
    <property type="match status" value="1"/>
</dbReference>
<gene>
    <name evidence="1" type="ORF">MNBD_CHLOROFLEXI01-1903</name>
</gene>
<dbReference type="GO" id="GO:0006355">
    <property type="term" value="P:regulation of DNA-templated transcription"/>
    <property type="evidence" value="ECO:0007669"/>
    <property type="project" value="InterPro"/>
</dbReference>
<dbReference type="InterPro" id="IPR010985">
    <property type="entry name" value="Ribbon_hlx_hlx"/>
</dbReference>
<reference evidence="1" key="1">
    <citation type="submission" date="2018-06" db="EMBL/GenBank/DDBJ databases">
        <authorList>
            <person name="Zhirakovskaya E."/>
        </authorList>
    </citation>
    <scope>NUCLEOTIDE SEQUENCE</scope>
</reference>
<proteinExistence type="predicted"/>
<dbReference type="AlphaFoldDB" id="A0A3B0VUV6"/>
<dbReference type="InterPro" id="IPR008651">
    <property type="entry name" value="Uncharacterised_HicB"/>
</dbReference>
<sequence length="116" mass="12963">QIMNEMSYQNYSAKVEYDPMDKIFVGHIIGIQDIVGFHGSTVAELEAAFHEAVDHYLEVCEKIGQEPQKSYSGKLTLRVPPEVHMAVATEAEINSKSINQWATEVLKEAATSKYST</sequence>
<organism evidence="1">
    <name type="scientific">hydrothermal vent metagenome</name>
    <dbReference type="NCBI Taxonomy" id="652676"/>
    <lineage>
        <taxon>unclassified sequences</taxon>
        <taxon>metagenomes</taxon>
        <taxon>ecological metagenomes</taxon>
    </lineage>
</organism>
<dbReference type="Pfam" id="PF05534">
    <property type="entry name" value="HicB"/>
    <property type="match status" value="1"/>
</dbReference>
<dbReference type="InterPro" id="IPR035069">
    <property type="entry name" value="TTHA1013/TTHA0281-like"/>
</dbReference>
<evidence type="ECO:0008006" key="2">
    <source>
        <dbReference type="Google" id="ProtNLM"/>
    </source>
</evidence>
<dbReference type="SUPFAM" id="SSF143100">
    <property type="entry name" value="TTHA1013/TTHA0281-like"/>
    <property type="match status" value="1"/>
</dbReference>
<accession>A0A3B0VUV6</accession>
<protein>
    <recommendedName>
        <fullName evidence="2">HicB family protein</fullName>
    </recommendedName>
</protein>